<keyword evidence="2" id="KW-0233">DNA recombination</keyword>
<dbReference type="AlphaFoldDB" id="A0A2G1QMU4"/>
<evidence type="ECO:0000259" key="3">
    <source>
        <dbReference type="PROSITE" id="PS51898"/>
    </source>
</evidence>
<dbReference type="InterPro" id="IPR050090">
    <property type="entry name" value="Tyrosine_recombinase_XerCD"/>
</dbReference>
<dbReference type="Pfam" id="PF00589">
    <property type="entry name" value="Phage_integrase"/>
    <property type="match status" value="1"/>
</dbReference>
<comment type="caution">
    <text evidence="4">The sequence shown here is derived from an EMBL/GenBank/DDBJ whole genome shotgun (WGS) entry which is preliminary data.</text>
</comment>
<dbReference type="Proteomes" id="UP000221168">
    <property type="component" value="Unassembled WGS sequence"/>
</dbReference>
<keyword evidence="1" id="KW-0229">DNA integration</keyword>
<dbReference type="PANTHER" id="PTHR30349">
    <property type="entry name" value="PHAGE INTEGRASE-RELATED"/>
    <property type="match status" value="1"/>
</dbReference>
<dbReference type="RefSeq" id="WP_099306536.1">
    <property type="nucleotide sequence ID" value="NZ_PDVP01000006.1"/>
</dbReference>
<feature type="domain" description="Tyr recombinase" evidence="3">
    <location>
        <begin position="160"/>
        <end position="348"/>
    </location>
</feature>
<dbReference type="PANTHER" id="PTHR30349:SF88">
    <property type="entry name" value="BLL1584 PROTEIN"/>
    <property type="match status" value="1"/>
</dbReference>
<dbReference type="OrthoDB" id="9808346at2"/>
<dbReference type="PROSITE" id="PS51898">
    <property type="entry name" value="TYR_RECOMBINASE"/>
    <property type="match status" value="1"/>
</dbReference>
<dbReference type="InterPro" id="IPR011010">
    <property type="entry name" value="DNA_brk_join_enz"/>
</dbReference>
<dbReference type="SUPFAM" id="SSF56349">
    <property type="entry name" value="DNA breaking-rejoining enzymes"/>
    <property type="match status" value="1"/>
</dbReference>
<dbReference type="Gene3D" id="1.10.443.10">
    <property type="entry name" value="Intergrase catalytic core"/>
    <property type="match status" value="1"/>
</dbReference>
<evidence type="ECO:0000256" key="1">
    <source>
        <dbReference type="ARBA" id="ARBA00022908"/>
    </source>
</evidence>
<dbReference type="GO" id="GO:0006310">
    <property type="term" value="P:DNA recombination"/>
    <property type="evidence" value="ECO:0007669"/>
    <property type="project" value="UniProtKB-KW"/>
</dbReference>
<evidence type="ECO:0000256" key="2">
    <source>
        <dbReference type="ARBA" id="ARBA00023172"/>
    </source>
</evidence>
<sequence>MPRPKKPPRLALRKYADGTRRWEIRDGERSIRTGFLEENIEDAEARLANYISEKRKPATKDRHSNELLVADVLIAYRQAKAHLIARPKELDSRLGFINEFFGAMPLSDVRGESCRDYAAHRPAQAARRELEDLRAAINHWHREFGLDIAPKITLPEKAAPRTRWLTRSEAARLLRAANALKRSRPAQYSHLIRFILIGLYTGTRHEAICRLQWRANTGGGHADLERGVLYRRAEGQRETAKRKPPMRLPRKLIGHMRRWHRADGPVPFIIHRGGEPVGRIERSLRTAADLAGLSNDVTAHTFRHTRATWLAQVGVPVWEAAGSLGMTVEMFERTYGHHHPDFQRAAADAY</sequence>
<dbReference type="InterPro" id="IPR013762">
    <property type="entry name" value="Integrase-like_cat_sf"/>
</dbReference>
<proteinExistence type="predicted"/>
<accession>A0A2G1QMU4</accession>
<dbReference type="GO" id="GO:0003677">
    <property type="term" value="F:DNA binding"/>
    <property type="evidence" value="ECO:0007669"/>
    <property type="project" value="InterPro"/>
</dbReference>
<dbReference type="InterPro" id="IPR002104">
    <property type="entry name" value="Integrase_catalytic"/>
</dbReference>
<name>A0A2G1QMU4_9HYPH</name>
<gene>
    <name evidence="4" type="ORF">CSC94_11725</name>
</gene>
<keyword evidence="5" id="KW-1185">Reference proteome</keyword>
<organism evidence="4 5">
    <name type="scientific">Zhengella mangrovi</name>
    <dbReference type="NCBI Taxonomy" id="1982044"/>
    <lineage>
        <taxon>Bacteria</taxon>
        <taxon>Pseudomonadati</taxon>
        <taxon>Pseudomonadota</taxon>
        <taxon>Alphaproteobacteria</taxon>
        <taxon>Hyphomicrobiales</taxon>
        <taxon>Notoacmeibacteraceae</taxon>
        <taxon>Zhengella</taxon>
    </lineage>
</organism>
<protein>
    <submittedName>
        <fullName evidence="4">Integrase</fullName>
    </submittedName>
</protein>
<evidence type="ECO:0000313" key="5">
    <source>
        <dbReference type="Proteomes" id="UP000221168"/>
    </source>
</evidence>
<dbReference type="EMBL" id="PDVP01000006">
    <property type="protein sequence ID" value="PHP66770.1"/>
    <property type="molecule type" value="Genomic_DNA"/>
</dbReference>
<reference evidence="4 5" key="1">
    <citation type="submission" date="2017-10" db="EMBL/GenBank/DDBJ databases">
        <title>Sedimentibacterium mangrovi gen. nov., sp. nov., a novel member of family Phyllobacteriacea isolated from mangrove sediment.</title>
        <authorList>
            <person name="Liao H."/>
            <person name="Tian Y."/>
        </authorList>
    </citation>
    <scope>NUCLEOTIDE SEQUENCE [LARGE SCALE GENOMIC DNA]</scope>
    <source>
        <strain evidence="4 5">X9-2-2</strain>
    </source>
</reference>
<evidence type="ECO:0000313" key="4">
    <source>
        <dbReference type="EMBL" id="PHP66770.1"/>
    </source>
</evidence>
<dbReference type="GO" id="GO:0015074">
    <property type="term" value="P:DNA integration"/>
    <property type="evidence" value="ECO:0007669"/>
    <property type="project" value="UniProtKB-KW"/>
</dbReference>